<name>N8Y2Z5_9GAMM</name>
<accession>N8Y2Z5</accession>
<dbReference type="AlphaFoldDB" id="N8Y2Z5"/>
<dbReference type="RefSeq" id="WP_004813094.1">
    <property type="nucleotide sequence ID" value="NZ_KB849451.1"/>
</dbReference>
<feature type="domain" description="4'-phosphopantetheinyl transferase" evidence="3">
    <location>
        <begin position="92"/>
        <end position="169"/>
    </location>
</feature>
<comment type="caution">
    <text evidence="4">The sequence shown here is derived from an EMBL/GenBank/DDBJ whole genome shotgun (WGS) entry which is preliminary data.</text>
</comment>
<dbReference type="GO" id="GO:0008897">
    <property type="term" value="F:holo-[acyl-carrier-protein] synthase activity"/>
    <property type="evidence" value="ECO:0007669"/>
    <property type="project" value="InterPro"/>
</dbReference>
<evidence type="ECO:0000259" key="3">
    <source>
        <dbReference type="Pfam" id="PF01648"/>
    </source>
</evidence>
<protein>
    <recommendedName>
        <fullName evidence="3">4'-phosphopantetheinyl transferase domain-containing protein</fullName>
    </recommendedName>
</protein>
<comment type="similarity">
    <text evidence="1">Belongs to the P-Pant transferase superfamily. Gsp/Sfp/HetI/AcpT family.</text>
</comment>
<dbReference type="Proteomes" id="UP000018438">
    <property type="component" value="Unassembled WGS sequence"/>
</dbReference>
<dbReference type="InterPro" id="IPR037143">
    <property type="entry name" value="4-PPantetheinyl_Trfase_dom_sf"/>
</dbReference>
<dbReference type="Gene3D" id="3.90.470.20">
    <property type="entry name" value="4'-phosphopantetheinyl transferase domain"/>
    <property type="match status" value="1"/>
</dbReference>
<dbReference type="GO" id="GO:0005829">
    <property type="term" value="C:cytosol"/>
    <property type="evidence" value="ECO:0007669"/>
    <property type="project" value="TreeGrafter"/>
</dbReference>
<dbReference type="PANTHER" id="PTHR12215">
    <property type="entry name" value="PHOSPHOPANTETHEINE TRANSFERASE"/>
    <property type="match status" value="1"/>
</dbReference>
<keyword evidence="2" id="KW-0808">Transferase</keyword>
<dbReference type="InterPro" id="IPR050559">
    <property type="entry name" value="P-Pant_transferase_sf"/>
</dbReference>
<dbReference type="EMBL" id="APPI01000012">
    <property type="protein sequence ID" value="ENV13665.1"/>
    <property type="molecule type" value="Genomic_DNA"/>
</dbReference>
<dbReference type="GO" id="GO:0000287">
    <property type="term" value="F:magnesium ion binding"/>
    <property type="evidence" value="ECO:0007669"/>
    <property type="project" value="InterPro"/>
</dbReference>
<dbReference type="Pfam" id="PF01648">
    <property type="entry name" value="ACPS"/>
    <property type="match status" value="1"/>
</dbReference>
<evidence type="ECO:0000313" key="4">
    <source>
        <dbReference type="EMBL" id="ENV13665.1"/>
    </source>
</evidence>
<dbReference type="HOGENOM" id="CLU_109682_0_0_6"/>
<dbReference type="GO" id="GO:0019878">
    <property type="term" value="P:lysine biosynthetic process via aminoadipic acid"/>
    <property type="evidence" value="ECO:0007669"/>
    <property type="project" value="TreeGrafter"/>
</dbReference>
<proteinExistence type="inferred from homology"/>
<evidence type="ECO:0000256" key="1">
    <source>
        <dbReference type="ARBA" id="ARBA00010990"/>
    </source>
</evidence>
<dbReference type="PANTHER" id="PTHR12215:SF10">
    <property type="entry name" value="L-AMINOADIPATE-SEMIALDEHYDE DEHYDROGENASE-PHOSPHOPANTETHEINYL TRANSFERASE"/>
    <property type="match status" value="1"/>
</dbReference>
<gene>
    <name evidence="4" type="ORF">F965_00763</name>
</gene>
<dbReference type="InterPro" id="IPR008278">
    <property type="entry name" value="4-PPantetheinyl_Trfase_dom"/>
</dbReference>
<dbReference type="SUPFAM" id="SSF56214">
    <property type="entry name" value="4'-phosphopantetheinyl transferase"/>
    <property type="match status" value="2"/>
</dbReference>
<sequence>MRQIRINLHKLPIQATSDGLTRQAYLQQRKQHIVQLRNQYLSSALNFLICDHDLARAEHGKPYLKDHSNIAFNHSHSQNFYALAMSQTVKEIGVDVEELSRKVRFDALARHAFHPEEYASWQQLDCDPEYWFKVWTTKEAVLKAHGMGIRMNLSELNTKVHPQQQGGLCQHAQLGVFGFQNYVFGDCVLSVAWQAEQSCRGFSFPQIQIYQYPVA</sequence>
<keyword evidence="5" id="KW-1185">Reference proteome</keyword>
<reference evidence="4 5" key="1">
    <citation type="submission" date="2013-02" db="EMBL/GenBank/DDBJ databases">
        <title>The Genome Sequence of Acinetobacter schindleri NIPH 900.</title>
        <authorList>
            <consortium name="The Broad Institute Genome Sequencing Platform"/>
            <consortium name="The Broad Institute Genome Sequencing Center for Infectious Disease"/>
            <person name="Cerqueira G."/>
            <person name="Feldgarden M."/>
            <person name="Courvalin P."/>
            <person name="Perichon B."/>
            <person name="Grillot-Courvalin C."/>
            <person name="Clermont D."/>
            <person name="Rocha E."/>
            <person name="Yoon E.-J."/>
            <person name="Nemec A."/>
            <person name="Walker B."/>
            <person name="Young S.K."/>
            <person name="Zeng Q."/>
            <person name="Gargeya S."/>
            <person name="Fitzgerald M."/>
            <person name="Haas B."/>
            <person name="Abouelleil A."/>
            <person name="Alvarado L."/>
            <person name="Arachchi H.M."/>
            <person name="Berlin A.M."/>
            <person name="Chapman S.B."/>
            <person name="Dewar J."/>
            <person name="Goldberg J."/>
            <person name="Griggs A."/>
            <person name="Gujja S."/>
            <person name="Hansen M."/>
            <person name="Howarth C."/>
            <person name="Imamovic A."/>
            <person name="Larimer J."/>
            <person name="McCowan C."/>
            <person name="Murphy C."/>
            <person name="Neiman D."/>
            <person name="Pearson M."/>
            <person name="Priest M."/>
            <person name="Roberts A."/>
            <person name="Saif S."/>
            <person name="Shea T."/>
            <person name="Sisk P."/>
            <person name="Sykes S."/>
            <person name="Wortman J."/>
            <person name="Nusbaum C."/>
            <person name="Birren B."/>
        </authorList>
    </citation>
    <scope>NUCLEOTIDE SEQUENCE [LARGE SCALE GENOMIC DNA]</scope>
    <source>
        <strain evidence="4 5">NIPH 900</strain>
    </source>
</reference>
<dbReference type="PATRIC" id="fig|1217675.3.peg.737"/>
<evidence type="ECO:0000313" key="5">
    <source>
        <dbReference type="Proteomes" id="UP000018438"/>
    </source>
</evidence>
<evidence type="ECO:0000256" key="2">
    <source>
        <dbReference type="ARBA" id="ARBA00022679"/>
    </source>
</evidence>
<organism evidence="4 5">
    <name type="scientific">Acinetobacter schindleri NIPH 900</name>
    <dbReference type="NCBI Taxonomy" id="1217675"/>
    <lineage>
        <taxon>Bacteria</taxon>
        <taxon>Pseudomonadati</taxon>
        <taxon>Pseudomonadota</taxon>
        <taxon>Gammaproteobacteria</taxon>
        <taxon>Moraxellales</taxon>
        <taxon>Moraxellaceae</taxon>
        <taxon>Acinetobacter</taxon>
    </lineage>
</organism>